<comment type="caution">
    <text evidence="3">The sequence shown here is derived from an EMBL/GenBank/DDBJ whole genome shotgun (WGS) entry which is preliminary data.</text>
</comment>
<keyword evidence="4" id="KW-1185">Reference proteome</keyword>
<dbReference type="Proteomes" id="UP001500194">
    <property type="component" value="Unassembled WGS sequence"/>
</dbReference>
<dbReference type="InterPro" id="IPR051340">
    <property type="entry name" value="Haloalkane_dehalogenase"/>
</dbReference>
<dbReference type="InterPro" id="IPR000073">
    <property type="entry name" value="AB_hydrolase_1"/>
</dbReference>
<dbReference type="PRINTS" id="PR00412">
    <property type="entry name" value="EPOXHYDRLASE"/>
</dbReference>
<dbReference type="AlphaFoldDB" id="A0AAV3T3Q5"/>
<dbReference type="RefSeq" id="WP_227259784.1">
    <property type="nucleotide sequence ID" value="NZ_BAAADU010000002.1"/>
</dbReference>
<dbReference type="PANTHER" id="PTHR42977">
    <property type="entry name" value="HYDROLASE-RELATED"/>
    <property type="match status" value="1"/>
</dbReference>
<dbReference type="EMBL" id="BAAADU010000002">
    <property type="protein sequence ID" value="GAA0656921.1"/>
    <property type="molecule type" value="Genomic_DNA"/>
</dbReference>
<dbReference type="GO" id="GO:0004301">
    <property type="term" value="F:epoxide hydrolase activity"/>
    <property type="evidence" value="ECO:0007669"/>
    <property type="project" value="TreeGrafter"/>
</dbReference>
<protein>
    <submittedName>
        <fullName evidence="3">Haloalkane dehalogenase</fullName>
    </submittedName>
</protein>
<dbReference type="NCBIfam" id="NF002043">
    <property type="entry name" value="PRK00870.1"/>
    <property type="match status" value="1"/>
</dbReference>
<evidence type="ECO:0000256" key="1">
    <source>
        <dbReference type="ARBA" id="ARBA00022801"/>
    </source>
</evidence>
<sequence length="294" mass="32322">MDTVQAAESRFADVPNYDYDPEFVDTGDVEMAYVDTGAGEETFLCLHGEPTWGFLYRKMIPTLESRGRVVVPDLPGFGRSEKFADRDDYTYDRLYDALETFLLELDLRDVTLVCQDWGGLLGLPVAANNPERFARLVPMNTGLPDGTGGMPEVWHEFLETVETAPDLDIGQLVAGGCASDLDDAVLDAYRAPFPTEEHLAGARTLPGLVPLDPDDEAAAPLADARERFADWEKPVFVLFAESDPITRPARDDLAGVFPTADDQPETWISGAAHFLQEDAGETVAEEIVAFVDRT</sequence>
<dbReference type="Pfam" id="PF00561">
    <property type="entry name" value="Abhydrolase_1"/>
    <property type="match status" value="1"/>
</dbReference>
<keyword evidence="1" id="KW-0378">Hydrolase</keyword>
<dbReference type="Gene3D" id="3.40.50.1820">
    <property type="entry name" value="alpha/beta hydrolase"/>
    <property type="match status" value="1"/>
</dbReference>
<dbReference type="GeneID" id="68573200"/>
<evidence type="ECO:0000259" key="2">
    <source>
        <dbReference type="Pfam" id="PF00561"/>
    </source>
</evidence>
<gene>
    <name evidence="3" type="ORF">GCM10009019_21200</name>
</gene>
<evidence type="ECO:0000313" key="3">
    <source>
        <dbReference type="EMBL" id="GAA0656921.1"/>
    </source>
</evidence>
<dbReference type="InterPro" id="IPR029058">
    <property type="entry name" value="AB_hydrolase_fold"/>
</dbReference>
<organism evidence="3 4">
    <name type="scientific">Salarchaeum japonicum</name>
    <dbReference type="NCBI Taxonomy" id="555573"/>
    <lineage>
        <taxon>Archaea</taxon>
        <taxon>Methanobacteriati</taxon>
        <taxon>Methanobacteriota</taxon>
        <taxon>Stenosarchaea group</taxon>
        <taxon>Halobacteria</taxon>
        <taxon>Halobacteriales</taxon>
        <taxon>Halobacteriaceae</taxon>
    </lineage>
</organism>
<accession>A0AAV3T3Q5</accession>
<name>A0AAV3T3Q5_9EURY</name>
<dbReference type="SUPFAM" id="SSF53474">
    <property type="entry name" value="alpha/beta-Hydrolases"/>
    <property type="match status" value="1"/>
</dbReference>
<evidence type="ECO:0000313" key="4">
    <source>
        <dbReference type="Proteomes" id="UP001500194"/>
    </source>
</evidence>
<dbReference type="InterPro" id="IPR000639">
    <property type="entry name" value="Epox_hydrolase-like"/>
</dbReference>
<dbReference type="PRINTS" id="PR00111">
    <property type="entry name" value="ABHYDROLASE"/>
</dbReference>
<dbReference type="PANTHER" id="PTHR42977:SF3">
    <property type="entry name" value="AB HYDROLASE-1 DOMAIN-CONTAINING PROTEIN"/>
    <property type="match status" value="1"/>
</dbReference>
<feature type="domain" description="AB hydrolase-1" evidence="2">
    <location>
        <begin position="42"/>
        <end position="251"/>
    </location>
</feature>
<proteinExistence type="predicted"/>
<reference evidence="3 4" key="1">
    <citation type="journal article" date="2019" name="Int. J. Syst. Evol. Microbiol.">
        <title>The Global Catalogue of Microorganisms (GCM) 10K type strain sequencing project: providing services to taxonomists for standard genome sequencing and annotation.</title>
        <authorList>
            <consortium name="The Broad Institute Genomics Platform"/>
            <consortium name="The Broad Institute Genome Sequencing Center for Infectious Disease"/>
            <person name="Wu L."/>
            <person name="Ma J."/>
        </authorList>
    </citation>
    <scope>NUCLEOTIDE SEQUENCE [LARGE SCALE GENOMIC DNA]</scope>
    <source>
        <strain evidence="3 4">JCM 16327</strain>
    </source>
</reference>